<proteinExistence type="predicted"/>
<dbReference type="WBParaSite" id="ACRNAN_scaffold4307.g29406.t1">
    <property type="protein sequence ID" value="ACRNAN_scaffold4307.g29406.t1"/>
    <property type="gene ID" value="ACRNAN_scaffold4307.g29406"/>
</dbReference>
<name>A0A914DV84_9BILA</name>
<evidence type="ECO:0000313" key="3">
    <source>
        <dbReference type="WBParaSite" id="ACRNAN_scaffold4307.g29406.t1"/>
    </source>
</evidence>
<reference evidence="3" key="1">
    <citation type="submission" date="2022-11" db="UniProtKB">
        <authorList>
            <consortium name="WormBaseParasite"/>
        </authorList>
    </citation>
    <scope>IDENTIFICATION</scope>
</reference>
<dbReference type="Proteomes" id="UP000887540">
    <property type="component" value="Unplaced"/>
</dbReference>
<keyword evidence="2" id="KW-1185">Reference proteome</keyword>
<sequence length="405" mass="47315">MLGVFLIFLSIFCFCAYGVSINGVNSEATSFNTTESVKIYIQFFLTSWNNWNSNRPCHRSNRRENETERLLYIRFPETSSSNCKNPLAIVKLNEERDSNARGYTLRFVKSSTTVNETMEYSLIRIPWLEYEFENEEISTSLEIRDKLFHFYSKSEEKSQSFVEINCDFDHVNLEWSDGFEFCLKKFEITTPQSSNATHKIEQDRVYSCKFTNESAVVLHAELNPEKCEFDHANFANYPRLQFFVANSSDDMNLFRRQWFFEIDPENRTHLQTFSSYVDHGQGAYFASMYLEGSIPKYGKIFKKISSDYYNKTNLTYQIKNLCSRIQLDGTDLWSKGSSHIANGAPMTVEVRINPSFHSCVEKFSFDCVENYNMTREEEEMECDDPSFWKAFARLFSNNSSNLTSS</sequence>
<protein>
    <submittedName>
        <fullName evidence="3">Uncharacterized protein</fullName>
    </submittedName>
</protein>
<feature type="chain" id="PRO_5036803125" evidence="1">
    <location>
        <begin position="19"/>
        <end position="405"/>
    </location>
</feature>
<keyword evidence="1" id="KW-0732">Signal</keyword>
<feature type="signal peptide" evidence="1">
    <location>
        <begin position="1"/>
        <end position="18"/>
    </location>
</feature>
<dbReference type="AlphaFoldDB" id="A0A914DV84"/>
<organism evidence="2 3">
    <name type="scientific">Acrobeloides nanus</name>
    <dbReference type="NCBI Taxonomy" id="290746"/>
    <lineage>
        <taxon>Eukaryota</taxon>
        <taxon>Metazoa</taxon>
        <taxon>Ecdysozoa</taxon>
        <taxon>Nematoda</taxon>
        <taxon>Chromadorea</taxon>
        <taxon>Rhabditida</taxon>
        <taxon>Tylenchina</taxon>
        <taxon>Cephalobomorpha</taxon>
        <taxon>Cephaloboidea</taxon>
        <taxon>Cephalobidae</taxon>
        <taxon>Acrobeloides</taxon>
    </lineage>
</organism>
<evidence type="ECO:0000256" key="1">
    <source>
        <dbReference type="SAM" id="SignalP"/>
    </source>
</evidence>
<evidence type="ECO:0000313" key="2">
    <source>
        <dbReference type="Proteomes" id="UP000887540"/>
    </source>
</evidence>
<accession>A0A914DV84</accession>